<keyword evidence="2" id="KW-0547">Nucleotide-binding</keyword>
<name>A0A2G6KKU1_9BACT</name>
<dbReference type="GO" id="GO:0005886">
    <property type="term" value="C:plasma membrane"/>
    <property type="evidence" value="ECO:0007669"/>
    <property type="project" value="TreeGrafter"/>
</dbReference>
<feature type="domain" description="Bacterial type II secretion system protein E" evidence="5">
    <location>
        <begin position="185"/>
        <end position="552"/>
    </location>
</feature>
<evidence type="ECO:0000256" key="4">
    <source>
        <dbReference type="SAM" id="Coils"/>
    </source>
</evidence>
<evidence type="ECO:0008006" key="9">
    <source>
        <dbReference type="Google" id="ProtNLM"/>
    </source>
</evidence>
<keyword evidence="4" id="KW-0175">Coiled coil</keyword>
<dbReference type="SUPFAM" id="SSF52540">
    <property type="entry name" value="P-loop containing nucleoside triphosphate hydrolases"/>
    <property type="match status" value="1"/>
</dbReference>
<sequence>MNMKFEELLQKMEVSLDDLEKARERQAEQGGHLREILMTLGLFSSDTFSEKIEQLLRVPYVNVTEKEIDEAVLTLLPQESAEKYLALPLELDEKHRRVTVAMADPTNMSALDELKFVVGHSLIPHYAPEDELQEKIHQAYTALENKHLAEAAFEPDTSGHSSGSHRAPVFELTTLLEAEAADAKVLGKFFALAHAREANEWSIKTVGDVGMLSFVVHGETFKYVTVPKKMIPAFILRLKRLLGLEHCSLPTKGYFALQLRDQKELEVSYLISSAAQGEGVLFKASEWFQDSSLQKLGLEPAALSTLRKCVERMSGMTVVAAPVRNGVTTTLYALLRSVNGPHMSSVSIEDPVERRIDGVLQQQISHETGYSPRQYLQELSFQRPDVLLISRLFEADILQKLFAMASSGTFILCGLHAVDAANAAMKLRLMSQPQLVADQVNCIVSQRLVRKICESCKEQVPLAESYREKLGLSAGDVCYTGKGCEECGQTGYRGVSPIFEIVPMCPEIQQAVLRTSMLKEFRAVMAAHEIVSLREAGMKKVKQGITTVQEALKTTMV</sequence>
<dbReference type="Pfam" id="PF05157">
    <property type="entry name" value="MshEN"/>
    <property type="match status" value="1"/>
</dbReference>
<keyword evidence="3" id="KW-0067">ATP-binding</keyword>
<evidence type="ECO:0000313" key="8">
    <source>
        <dbReference type="Proteomes" id="UP000230821"/>
    </source>
</evidence>
<dbReference type="PANTHER" id="PTHR30258:SF3">
    <property type="entry name" value="SLL1921 PROTEIN"/>
    <property type="match status" value="1"/>
</dbReference>
<feature type="domain" description="Type II secretion system protein GspE N-terminal" evidence="6">
    <location>
        <begin position="56"/>
        <end position="141"/>
    </location>
</feature>
<dbReference type="Gene3D" id="3.40.50.300">
    <property type="entry name" value="P-loop containing nucleotide triphosphate hydrolases"/>
    <property type="match status" value="1"/>
</dbReference>
<comment type="caution">
    <text evidence="7">The sequence shown here is derived from an EMBL/GenBank/DDBJ whole genome shotgun (WGS) entry which is preliminary data.</text>
</comment>
<dbReference type="PANTHER" id="PTHR30258">
    <property type="entry name" value="TYPE II SECRETION SYSTEM PROTEIN GSPE-RELATED"/>
    <property type="match status" value="1"/>
</dbReference>
<gene>
    <name evidence="7" type="ORF">CSA56_03390</name>
</gene>
<dbReference type="AlphaFoldDB" id="A0A2G6KKU1"/>
<evidence type="ECO:0000259" key="5">
    <source>
        <dbReference type="Pfam" id="PF00437"/>
    </source>
</evidence>
<dbReference type="Pfam" id="PF00437">
    <property type="entry name" value="T2SSE"/>
    <property type="match status" value="1"/>
</dbReference>
<dbReference type="InterPro" id="IPR007831">
    <property type="entry name" value="T2SS_GspE_N"/>
</dbReference>
<reference evidence="7 8" key="1">
    <citation type="submission" date="2017-10" db="EMBL/GenBank/DDBJ databases">
        <title>Novel microbial diversity and functional potential in the marine mammal oral microbiome.</title>
        <authorList>
            <person name="Dudek N.K."/>
            <person name="Sun C.L."/>
            <person name="Burstein D."/>
            <person name="Kantor R.S."/>
            <person name="Aliaga Goltsman D.S."/>
            <person name="Bik E.M."/>
            <person name="Thomas B.C."/>
            <person name="Banfield J.F."/>
            <person name="Relman D.A."/>
        </authorList>
    </citation>
    <scope>NUCLEOTIDE SEQUENCE [LARGE SCALE GENOMIC DNA]</scope>
    <source>
        <strain evidence="7">DOLJORAL78_47_16</strain>
    </source>
</reference>
<evidence type="ECO:0000256" key="1">
    <source>
        <dbReference type="ARBA" id="ARBA00006611"/>
    </source>
</evidence>
<dbReference type="GO" id="GO:0005524">
    <property type="term" value="F:ATP binding"/>
    <property type="evidence" value="ECO:0007669"/>
    <property type="project" value="UniProtKB-KW"/>
</dbReference>
<evidence type="ECO:0000256" key="2">
    <source>
        <dbReference type="ARBA" id="ARBA00022741"/>
    </source>
</evidence>
<comment type="similarity">
    <text evidence="1">Belongs to the GSP E family.</text>
</comment>
<dbReference type="InterPro" id="IPR027417">
    <property type="entry name" value="P-loop_NTPase"/>
</dbReference>
<dbReference type="EMBL" id="PDSK01000037">
    <property type="protein sequence ID" value="PIE35652.1"/>
    <property type="molecule type" value="Genomic_DNA"/>
</dbReference>
<dbReference type="Gene3D" id="3.30.300.160">
    <property type="entry name" value="Type II secretion system, protein E, N-terminal domain"/>
    <property type="match status" value="1"/>
</dbReference>
<dbReference type="Proteomes" id="UP000230821">
    <property type="component" value="Unassembled WGS sequence"/>
</dbReference>
<dbReference type="GO" id="GO:0016887">
    <property type="term" value="F:ATP hydrolysis activity"/>
    <property type="evidence" value="ECO:0007669"/>
    <property type="project" value="TreeGrafter"/>
</dbReference>
<organism evidence="7 8">
    <name type="scientific">candidate division KSB3 bacterium</name>
    <dbReference type="NCBI Taxonomy" id="2044937"/>
    <lineage>
        <taxon>Bacteria</taxon>
        <taxon>candidate division KSB3</taxon>
    </lineage>
</organism>
<dbReference type="InterPro" id="IPR001482">
    <property type="entry name" value="T2SS/T4SS_dom"/>
</dbReference>
<dbReference type="InterPro" id="IPR037257">
    <property type="entry name" value="T2SS_E_N_sf"/>
</dbReference>
<evidence type="ECO:0000259" key="6">
    <source>
        <dbReference type="Pfam" id="PF05157"/>
    </source>
</evidence>
<dbReference type="SUPFAM" id="SSF160246">
    <property type="entry name" value="EspE N-terminal domain-like"/>
    <property type="match status" value="1"/>
</dbReference>
<evidence type="ECO:0000256" key="3">
    <source>
        <dbReference type="ARBA" id="ARBA00022840"/>
    </source>
</evidence>
<protein>
    <recommendedName>
        <fullName evidence="9">Type II secretion system protein GspE</fullName>
    </recommendedName>
</protein>
<accession>A0A2G6KKU1</accession>
<evidence type="ECO:0000313" key="7">
    <source>
        <dbReference type="EMBL" id="PIE35652.1"/>
    </source>
</evidence>
<proteinExistence type="inferred from homology"/>
<feature type="coiled-coil region" evidence="4">
    <location>
        <begin position="2"/>
        <end position="29"/>
    </location>
</feature>